<evidence type="ECO:0000256" key="2">
    <source>
        <dbReference type="SAM" id="Phobius"/>
    </source>
</evidence>
<reference evidence="4" key="1">
    <citation type="submission" date="2021-12" db="EMBL/GenBank/DDBJ databases">
        <authorList>
            <person name="Zaccaron A."/>
            <person name="Stergiopoulos I."/>
        </authorList>
    </citation>
    <scope>NUCLEOTIDE SEQUENCE</scope>
    <source>
        <strain evidence="4">Race5_Kim</strain>
    </source>
</reference>
<dbReference type="OMA" id="YAENEYW"/>
<feature type="transmembrane region" description="Helical" evidence="2">
    <location>
        <begin position="258"/>
        <end position="280"/>
    </location>
</feature>
<dbReference type="InterPro" id="IPR002656">
    <property type="entry name" value="Acyl_transf_3_dom"/>
</dbReference>
<evidence type="ECO:0000313" key="4">
    <source>
        <dbReference type="EMBL" id="UJO23879.1"/>
    </source>
</evidence>
<feature type="transmembrane region" description="Helical" evidence="2">
    <location>
        <begin position="157"/>
        <end position="176"/>
    </location>
</feature>
<organism evidence="4 5">
    <name type="scientific">Passalora fulva</name>
    <name type="common">Tomato leaf mold</name>
    <name type="synonym">Cladosporium fulvum</name>
    <dbReference type="NCBI Taxonomy" id="5499"/>
    <lineage>
        <taxon>Eukaryota</taxon>
        <taxon>Fungi</taxon>
        <taxon>Dikarya</taxon>
        <taxon>Ascomycota</taxon>
        <taxon>Pezizomycotina</taxon>
        <taxon>Dothideomycetes</taxon>
        <taxon>Dothideomycetidae</taxon>
        <taxon>Mycosphaerellales</taxon>
        <taxon>Mycosphaerellaceae</taxon>
        <taxon>Fulvia</taxon>
    </lineage>
</organism>
<reference evidence="4" key="2">
    <citation type="journal article" date="2022" name="Microb. Genom.">
        <title>A chromosome-scale genome assembly of the tomato pathogen Cladosporium fulvum reveals a compartmentalized genome architecture and the presence of a dispensable chromosome.</title>
        <authorList>
            <person name="Zaccaron A.Z."/>
            <person name="Chen L.H."/>
            <person name="Samaras A."/>
            <person name="Stergiopoulos I."/>
        </authorList>
    </citation>
    <scope>NUCLEOTIDE SEQUENCE</scope>
    <source>
        <strain evidence="4">Race5_Kim</strain>
    </source>
</reference>
<feature type="transmembrane region" description="Helical" evidence="2">
    <location>
        <begin position="227"/>
        <end position="246"/>
    </location>
</feature>
<sequence length="487" mass="55359">MASSSSRPEVELDDFDEKTIPQHNQDILSEDPLNTSHQDAALHRDSPTTTSSPRNTDFLTGLRGLAAFLVFFYHHLSWFYDPRDDLLFGYGAGPNGLHSLFQLPFFRVFFTGGNAAVAIFFVLSGYVLSISPLKKLRDGQLQKTYTSLISSTIRRPFRLFIPPAAFSLIFALWMQAPFGLAPKLGFPEPEANIFAELSRWIWEITRLINPFVGHGQQDHWFVYNPPAYTIATEFKGSIIVFFLLALYSRVPPSIRMALFIVTGLVCMGTYQWSTACFMWGVTLAMNDQELYDHTLLPRQISPLGKSVIHHISFLTGWLLLCQPAGIRELQVSSNTLGFGFLTSLIPKAYAENEYWRWWQSWGALLLVYGVLRISWLQHFFSTKALQYLGRISFSLYLIHMPMIWTLSDKVYRTFGRQVQPEITSWLDNLLVIPDFGIHGLTTRFLVSLAIIVPMNMAIAHVGTVFLDEPSVTVGRRIVTRLGIEGKR</sequence>
<dbReference type="InterPro" id="IPR050879">
    <property type="entry name" value="Acyltransferase_3"/>
</dbReference>
<accession>A0A9Q8PJN5</accession>
<gene>
    <name evidence="4" type="ORF">CLAFUR5_12762</name>
</gene>
<feature type="transmembrane region" description="Helical" evidence="2">
    <location>
        <begin position="61"/>
        <end position="80"/>
    </location>
</feature>
<protein>
    <submittedName>
        <fullName evidence="4">O-acetyltransferase PaAT-1</fullName>
    </submittedName>
</protein>
<dbReference type="PANTHER" id="PTHR23028:SF134">
    <property type="entry name" value="PUTATIVE (AFU_ORTHOLOGUE AFUA_4G08520)-RELATED"/>
    <property type="match status" value="1"/>
</dbReference>
<feature type="transmembrane region" description="Helical" evidence="2">
    <location>
        <begin position="444"/>
        <end position="466"/>
    </location>
</feature>
<feature type="transmembrane region" description="Helical" evidence="2">
    <location>
        <begin position="105"/>
        <end position="128"/>
    </location>
</feature>
<feature type="transmembrane region" description="Helical" evidence="2">
    <location>
        <begin position="355"/>
        <end position="375"/>
    </location>
</feature>
<evidence type="ECO:0000313" key="5">
    <source>
        <dbReference type="Proteomes" id="UP000756132"/>
    </source>
</evidence>
<feature type="transmembrane region" description="Helical" evidence="2">
    <location>
        <begin position="387"/>
        <end position="406"/>
    </location>
</feature>
<proteinExistence type="predicted"/>
<evidence type="ECO:0000259" key="3">
    <source>
        <dbReference type="Pfam" id="PF01757"/>
    </source>
</evidence>
<evidence type="ECO:0000256" key="1">
    <source>
        <dbReference type="SAM" id="MobiDB-lite"/>
    </source>
</evidence>
<dbReference type="KEGG" id="ffu:CLAFUR5_12762"/>
<keyword evidence="2" id="KW-1133">Transmembrane helix</keyword>
<dbReference type="Pfam" id="PF01757">
    <property type="entry name" value="Acyl_transf_3"/>
    <property type="match status" value="1"/>
</dbReference>
<name>A0A9Q8PJN5_PASFU</name>
<feature type="domain" description="Acyltransferase 3" evidence="3">
    <location>
        <begin position="58"/>
        <end position="413"/>
    </location>
</feature>
<dbReference type="AlphaFoldDB" id="A0A9Q8PJN5"/>
<dbReference type="EMBL" id="CP090173">
    <property type="protein sequence ID" value="UJO23879.1"/>
    <property type="molecule type" value="Genomic_DNA"/>
</dbReference>
<dbReference type="Proteomes" id="UP000756132">
    <property type="component" value="Chromosome 11"/>
</dbReference>
<keyword evidence="2" id="KW-0472">Membrane</keyword>
<keyword evidence="5" id="KW-1185">Reference proteome</keyword>
<dbReference type="GO" id="GO:0016747">
    <property type="term" value="F:acyltransferase activity, transferring groups other than amino-acyl groups"/>
    <property type="evidence" value="ECO:0007669"/>
    <property type="project" value="InterPro"/>
</dbReference>
<feature type="compositionally biased region" description="Polar residues" evidence="1">
    <location>
        <begin position="21"/>
        <end position="32"/>
    </location>
</feature>
<feature type="region of interest" description="Disordered" evidence="1">
    <location>
        <begin position="1"/>
        <end position="32"/>
    </location>
</feature>
<keyword evidence="2" id="KW-0812">Transmembrane</keyword>
<dbReference type="OrthoDB" id="5405781at2759"/>
<dbReference type="GeneID" id="71992640"/>
<dbReference type="PANTHER" id="PTHR23028">
    <property type="entry name" value="ACETYLTRANSFERASE"/>
    <property type="match status" value="1"/>
</dbReference>
<dbReference type="RefSeq" id="XP_047768245.1">
    <property type="nucleotide sequence ID" value="XM_047911910.1"/>
</dbReference>